<gene>
    <name evidence="1" type="ORF">NIES23_63160</name>
</gene>
<dbReference type="Proteomes" id="UP000217507">
    <property type="component" value="Plasmid Plasmid4 dna"/>
</dbReference>
<organism evidence="1 2">
    <name type="scientific">Trichormus variabilis NIES-23</name>
    <dbReference type="NCBI Taxonomy" id="1973479"/>
    <lineage>
        <taxon>Bacteria</taxon>
        <taxon>Bacillati</taxon>
        <taxon>Cyanobacteriota</taxon>
        <taxon>Cyanophyceae</taxon>
        <taxon>Nostocales</taxon>
        <taxon>Nostocaceae</taxon>
        <taxon>Trichormus</taxon>
    </lineage>
</organism>
<geneLocation type="plasmid" evidence="1">
    <name>plasmid4</name>
</geneLocation>
<dbReference type="AlphaFoldDB" id="A0A1Z4KWW0"/>
<keyword evidence="1" id="KW-0614">Plasmid</keyword>
<name>A0A1Z4KWW0_ANAVA</name>
<protein>
    <submittedName>
        <fullName evidence="1">Uncharacterized protein</fullName>
    </submittedName>
</protein>
<reference evidence="1 2" key="1">
    <citation type="submission" date="2017-06" db="EMBL/GenBank/DDBJ databases">
        <title>Genome sequencing of cyanobaciteial culture collection at National Institute for Environmental Studies (NIES).</title>
        <authorList>
            <person name="Hirose Y."/>
            <person name="Shimura Y."/>
            <person name="Fujisawa T."/>
            <person name="Nakamura Y."/>
            <person name="Kawachi M."/>
        </authorList>
    </citation>
    <scope>NUCLEOTIDE SEQUENCE [LARGE SCALE GENOMIC DNA]</scope>
    <source>
        <strain evidence="1 2">NIES-23</strain>
        <plasmid evidence="2">Plasmid Plasmid4 dna</plasmid>
    </source>
</reference>
<sequence length="71" mass="8391">MSNKIFKFELIQGLPEEHGNYFFLLENGSVKEGYYSSFPVPHHQDDTVRVANCEDKEFYYKKCVGWLKPIE</sequence>
<accession>A0A1Z4KWW0</accession>
<dbReference type="EMBL" id="AP018220">
    <property type="protein sequence ID" value="BAY73464.1"/>
    <property type="molecule type" value="Genomic_DNA"/>
</dbReference>
<evidence type="ECO:0000313" key="2">
    <source>
        <dbReference type="Proteomes" id="UP000217507"/>
    </source>
</evidence>
<evidence type="ECO:0000313" key="1">
    <source>
        <dbReference type="EMBL" id="BAY73464.1"/>
    </source>
</evidence>
<proteinExistence type="predicted"/>